<evidence type="ECO:0000256" key="7">
    <source>
        <dbReference type="HAMAP-Rule" id="MF_01894"/>
    </source>
</evidence>
<comment type="subcellular location">
    <subcellularLocation>
        <location evidence="1 7">Cytoplasm</location>
    </subcellularLocation>
</comment>
<comment type="subunit">
    <text evidence="7">Homodimer.</text>
</comment>
<dbReference type="InterPro" id="IPR010935">
    <property type="entry name" value="SMC_hinge"/>
</dbReference>
<dbReference type="EMBL" id="SUMG01000017">
    <property type="protein sequence ID" value="NBG89102.1"/>
    <property type="molecule type" value="Genomic_DNA"/>
</dbReference>
<dbReference type="InterPro" id="IPR024704">
    <property type="entry name" value="SMC"/>
</dbReference>
<proteinExistence type="inferred from homology"/>
<dbReference type="GO" id="GO:0006260">
    <property type="term" value="P:DNA replication"/>
    <property type="evidence" value="ECO:0007669"/>
    <property type="project" value="UniProtKB-UniRule"/>
</dbReference>
<dbReference type="SUPFAM" id="SSF52540">
    <property type="entry name" value="P-loop containing nucleoside triphosphate hydrolases"/>
    <property type="match status" value="2"/>
</dbReference>
<dbReference type="InterPro" id="IPR011890">
    <property type="entry name" value="SMC_prok"/>
</dbReference>
<dbReference type="GO" id="GO:0030261">
    <property type="term" value="P:chromosome condensation"/>
    <property type="evidence" value="ECO:0007669"/>
    <property type="project" value="InterPro"/>
</dbReference>
<dbReference type="AlphaFoldDB" id="A0AA43XLV6"/>
<dbReference type="GO" id="GO:0005524">
    <property type="term" value="F:ATP binding"/>
    <property type="evidence" value="ECO:0007669"/>
    <property type="project" value="UniProtKB-UniRule"/>
</dbReference>
<evidence type="ECO:0000256" key="5">
    <source>
        <dbReference type="ARBA" id="ARBA00023054"/>
    </source>
</evidence>
<evidence type="ECO:0000256" key="6">
    <source>
        <dbReference type="ARBA" id="ARBA00023125"/>
    </source>
</evidence>
<evidence type="ECO:0000256" key="1">
    <source>
        <dbReference type="ARBA" id="ARBA00004496"/>
    </source>
</evidence>
<reference evidence="10 11" key="1">
    <citation type="submission" date="2019-04" db="EMBL/GenBank/DDBJ databases">
        <title>Isachenkonia alkalipeptolytica gen. nov. sp. nov. a new anaerobic, alkiliphilic organothrophic bacterium capable to reduce synthesized ferrihydrite isolated from a soda lake.</title>
        <authorList>
            <person name="Toshchakov S.V."/>
            <person name="Zavarzina D.G."/>
            <person name="Zhilina T.N."/>
            <person name="Kostrikina N.A."/>
            <person name="Kublanov I.V."/>
        </authorList>
    </citation>
    <scope>NUCLEOTIDE SEQUENCE [LARGE SCALE GENOMIC DNA]</scope>
    <source>
        <strain evidence="10 11">Z-1701</strain>
    </source>
</reference>
<comment type="similarity">
    <text evidence="7">Belongs to the SMC family.</text>
</comment>
<evidence type="ECO:0000256" key="3">
    <source>
        <dbReference type="ARBA" id="ARBA00022741"/>
    </source>
</evidence>
<keyword evidence="11" id="KW-1185">Reference proteome</keyword>
<evidence type="ECO:0000256" key="8">
    <source>
        <dbReference type="SAM" id="MobiDB-lite"/>
    </source>
</evidence>
<organism evidence="10 11">
    <name type="scientific">Isachenkonia alkalipeptolytica</name>
    <dbReference type="NCBI Taxonomy" id="2565777"/>
    <lineage>
        <taxon>Bacteria</taxon>
        <taxon>Bacillati</taxon>
        <taxon>Bacillota</taxon>
        <taxon>Clostridia</taxon>
        <taxon>Eubacteriales</taxon>
        <taxon>Clostridiaceae</taxon>
        <taxon>Isachenkonia</taxon>
    </lineage>
</organism>
<evidence type="ECO:0000259" key="9">
    <source>
        <dbReference type="SMART" id="SM00968"/>
    </source>
</evidence>
<dbReference type="InterPro" id="IPR027417">
    <property type="entry name" value="P-loop_NTPase"/>
</dbReference>
<dbReference type="HAMAP" id="MF_01894">
    <property type="entry name" value="Smc_prok"/>
    <property type="match status" value="1"/>
</dbReference>
<evidence type="ECO:0000313" key="10">
    <source>
        <dbReference type="EMBL" id="NBG89102.1"/>
    </source>
</evidence>
<dbReference type="SMART" id="SM00968">
    <property type="entry name" value="SMC_hinge"/>
    <property type="match status" value="1"/>
</dbReference>
<dbReference type="Gene3D" id="1.20.1060.20">
    <property type="match status" value="1"/>
</dbReference>
<comment type="caution">
    <text evidence="10">The sequence shown here is derived from an EMBL/GenBank/DDBJ whole genome shotgun (WGS) entry which is preliminary data.</text>
</comment>
<dbReference type="GO" id="GO:0007062">
    <property type="term" value="P:sister chromatid cohesion"/>
    <property type="evidence" value="ECO:0007669"/>
    <property type="project" value="InterPro"/>
</dbReference>
<dbReference type="GO" id="GO:0005694">
    <property type="term" value="C:chromosome"/>
    <property type="evidence" value="ECO:0007669"/>
    <property type="project" value="InterPro"/>
</dbReference>
<feature type="coiled-coil region" evidence="7">
    <location>
        <begin position="422"/>
        <end position="522"/>
    </location>
</feature>
<dbReference type="Gene3D" id="3.30.70.1620">
    <property type="match status" value="1"/>
</dbReference>
<dbReference type="GO" id="GO:0003677">
    <property type="term" value="F:DNA binding"/>
    <property type="evidence" value="ECO:0007669"/>
    <property type="project" value="UniProtKB-UniRule"/>
</dbReference>
<dbReference type="NCBIfam" id="TIGR02168">
    <property type="entry name" value="SMC_prok_B"/>
    <property type="match status" value="1"/>
</dbReference>
<dbReference type="PANTHER" id="PTHR43977">
    <property type="entry name" value="STRUCTURAL MAINTENANCE OF CHROMOSOMES PROTEIN 3"/>
    <property type="match status" value="1"/>
</dbReference>
<comment type="domain">
    <text evidence="7">Contains large globular domains required for ATP hydrolysis at each terminus and a third globular domain forming a flexible hinge near the middle of the molecule. These domains are separated by coiled-coil structures.</text>
</comment>
<dbReference type="CDD" id="cd03278">
    <property type="entry name" value="ABC_SMC_barmotin"/>
    <property type="match status" value="1"/>
</dbReference>
<dbReference type="Gene3D" id="3.40.50.300">
    <property type="entry name" value="P-loop containing nucleotide triphosphate hydrolases"/>
    <property type="match status" value="2"/>
</dbReference>
<keyword evidence="3 7" id="KW-0547">Nucleotide-binding</keyword>
<feature type="coiled-coil region" evidence="7">
    <location>
        <begin position="173"/>
        <end position="358"/>
    </location>
</feature>
<dbReference type="InterPro" id="IPR003395">
    <property type="entry name" value="RecF/RecN/SMC_N"/>
</dbReference>
<name>A0AA43XLV6_9CLOT</name>
<dbReference type="GO" id="GO:0007059">
    <property type="term" value="P:chromosome segregation"/>
    <property type="evidence" value="ECO:0007669"/>
    <property type="project" value="UniProtKB-UniRule"/>
</dbReference>
<dbReference type="Proteomes" id="UP000449710">
    <property type="component" value="Unassembled WGS sequence"/>
</dbReference>
<keyword evidence="6 7" id="KW-0238">DNA-binding</keyword>
<dbReference type="GO" id="GO:0016887">
    <property type="term" value="F:ATP hydrolysis activity"/>
    <property type="evidence" value="ECO:0007669"/>
    <property type="project" value="InterPro"/>
</dbReference>
<feature type="domain" description="SMC hinge" evidence="9">
    <location>
        <begin position="531"/>
        <end position="649"/>
    </location>
</feature>
<keyword evidence="4 7" id="KW-0067">ATP-binding</keyword>
<comment type="function">
    <text evidence="7">Required for chromosome condensation and partitioning.</text>
</comment>
<dbReference type="GO" id="GO:0005737">
    <property type="term" value="C:cytoplasm"/>
    <property type="evidence" value="ECO:0007669"/>
    <property type="project" value="UniProtKB-SubCell"/>
</dbReference>
<evidence type="ECO:0000256" key="4">
    <source>
        <dbReference type="ARBA" id="ARBA00022840"/>
    </source>
</evidence>
<gene>
    <name evidence="7 10" type="primary">smc</name>
    <name evidence="10" type="ORF">ISALK_11445</name>
</gene>
<dbReference type="FunFam" id="3.40.50.300:FF:000901">
    <property type="entry name" value="Chromosome partition protein Smc"/>
    <property type="match status" value="1"/>
</dbReference>
<dbReference type="Pfam" id="PF02463">
    <property type="entry name" value="SMC_N"/>
    <property type="match status" value="1"/>
</dbReference>
<dbReference type="SUPFAM" id="SSF75553">
    <property type="entry name" value="Smc hinge domain"/>
    <property type="match status" value="1"/>
</dbReference>
<evidence type="ECO:0000313" key="11">
    <source>
        <dbReference type="Proteomes" id="UP000449710"/>
    </source>
</evidence>
<dbReference type="InterPro" id="IPR036277">
    <property type="entry name" value="SMC_hinge_sf"/>
</dbReference>
<keyword evidence="2 7" id="KW-0963">Cytoplasm</keyword>
<sequence>MKGGKDLHLKRVELKGFKSFASKITMDLETGVTGVVGPNGSGKSNISDGIKWVLGEQSAKTLRGAKMEDVIFSGTEKQKPLGMAEVSLVLDNEDGGIPIDFSEVKVTRRAYRSGENEYLINQSPCRLKDVRELFMDTGIGKDGYSIVGQGKIDEILSHKAEDRRKVIEEAVGIVKYKSRKEEAQRKLKGTEENLQRLSDILKELESRIDPLREQKEKAEKYLVLYETLKEGEVKQILRDIREIDEKTRGLEEEKQRRSEEIRKIKEEMEKGEEEILSLEEQILEYQQNHEEKEKEYYEKKDQIQETEGLRRMNEGEVQHLKDREEELQQRIRQGEERKEEIKTERSQGQREISELQSLLTTLDQDLKGEEDLYGKRQEKNLHRKEDVERIKGEIIGDMNQLSDWKVDLANLASLKKSIDQRKTQIENNLEKDETLREEKEERVKTLEKDFEDRENKEKIRKKEREALEASLNKKERETQKYLQSIQEKDRHLENKKSKIQMLKNLEASKEGFNRSVKEVLQKGKRDQSFARGLYGAVADLIKVPKGYELAIETALGYAMQNLVVKDEAKGKELIEHCKNNKLGRITVLPKTTVTGKNLQPREQKKVQDEPKASVALDIIQYPKELSSVFSSLLGKVVILPDLNLGVPMAKELNHRVKIVTLQGDVMNPGGSMTGGSRQQKSQGLLARKGELKTLQQETLAEEKSLENLRKEAGELQRETRSLEDQRREMDQKIQQIAIEKATLKEQLVQEKQRLEESRREIADRKKELGQLEETEGDYSKEHRILEEKINSLEARLEKNRSHIQVEEKDLLQQLDEIEGLKERIQEMQVRKASIEEQSKALGSKVQALDKEIHRQNRDIEENKEAIEKGHREKENIDQKIEAQTREIEQGKIALEALKKEAKVFKEKEEKALERKKEQEKRHKEQNGSLKGAEEDLYKLEMKATKLEVQRENLHQGLWEKYEMSDAQGREWIASKEGSLTLGQIQSLRKQIKDLGHVNLEAVEEYRETQERFDFLDQQQKDLLEAKKSLNRIIKEMESTMKTQFLQQLKVIKKEFNETFARLFGGGKADLVLEDEEDPLETGITILARPPGKKLQSLSLLSGGERALTAIALLFAILKIKPSPFCVLDEIEAALDESNVYRFAGFLKELAGDTQFIVVTHRKGTMEAADMLYGVTMETEGISKLVSVKMKDYVEDEKAM</sequence>
<dbReference type="FunFam" id="3.40.50.300:FF:000984">
    <property type="entry name" value="Chromosome partition protein Smc"/>
    <property type="match status" value="1"/>
</dbReference>
<dbReference type="Pfam" id="PF06470">
    <property type="entry name" value="SMC_hinge"/>
    <property type="match status" value="1"/>
</dbReference>
<feature type="region of interest" description="Disordered" evidence="8">
    <location>
        <begin position="912"/>
        <end position="932"/>
    </location>
</feature>
<protein>
    <recommendedName>
        <fullName evidence="7">Chromosome partition protein Smc</fullName>
    </recommendedName>
</protein>
<evidence type="ECO:0000256" key="2">
    <source>
        <dbReference type="ARBA" id="ARBA00022490"/>
    </source>
</evidence>
<dbReference type="PIRSF" id="PIRSF005719">
    <property type="entry name" value="SMC"/>
    <property type="match status" value="1"/>
</dbReference>
<accession>A0AA43XLV6</accession>
<keyword evidence="5 7" id="KW-0175">Coiled coil</keyword>
<feature type="binding site" evidence="7">
    <location>
        <begin position="38"/>
        <end position="45"/>
    </location>
    <ligand>
        <name>ATP</name>
        <dbReference type="ChEBI" id="CHEBI:30616"/>
    </ligand>
</feature>